<accession>A0ABS3LNT3</accession>
<dbReference type="Proteomes" id="UP000664399">
    <property type="component" value="Unassembled WGS sequence"/>
</dbReference>
<sequence>MRHSRYAILAATTLVALPMLAQAQQCPSPPPLEATHPLLPSAPAETAATNAGPVLRPTPVVPTPRLILPAEIAASPALTRITSTGATVYEIGNRAMNHGLQGVYAVNGDIFRVFYLTPDGQALIGGVLWEQDGHNVTRDTIAPIKGAIPTVTITGAKPGATPPGQAAPAANATLSPALAKRLSQASLGLIGQDGPPRLTMVIDPLCPWSIRALAELEPFVARGVLQLALLPIAINDHENGGASTPAATALLSVVPFEMEAAWRKIIDLHHVADDMPRTDDAALHLQGNMAVAHAIGVRGTPTLIWRDKAGVSHVTEGVPRDIGQLVRELGR</sequence>
<reference evidence="2 3" key="1">
    <citation type="submission" date="2021-03" db="EMBL/GenBank/DDBJ databases">
        <title>The complete genome sequence of Acetobacter suratthaniensis TBRC 1719.</title>
        <authorList>
            <person name="Charoenyingcharoen P."/>
            <person name="Yukphan P."/>
        </authorList>
    </citation>
    <scope>NUCLEOTIDE SEQUENCE [LARGE SCALE GENOMIC DNA]</scope>
    <source>
        <strain evidence="2 3">TBRC 1719</strain>
    </source>
</reference>
<evidence type="ECO:0000256" key="1">
    <source>
        <dbReference type="SAM" id="SignalP"/>
    </source>
</evidence>
<feature type="signal peptide" evidence="1">
    <location>
        <begin position="1"/>
        <end position="23"/>
    </location>
</feature>
<dbReference type="InterPro" id="IPR009094">
    <property type="entry name" value="DiS-bond_isomerase_DsbC/G_N_sf"/>
</dbReference>
<dbReference type="InterPro" id="IPR036249">
    <property type="entry name" value="Thioredoxin-like_sf"/>
</dbReference>
<keyword evidence="1" id="KW-0732">Signal</keyword>
<evidence type="ECO:0000313" key="3">
    <source>
        <dbReference type="Proteomes" id="UP000664399"/>
    </source>
</evidence>
<name>A0ABS3LNT3_9PROT</name>
<dbReference type="Gene3D" id="3.10.450.70">
    <property type="entry name" value="Disulphide bond isomerase, DsbC/G, N-terminal"/>
    <property type="match status" value="1"/>
</dbReference>
<protein>
    <submittedName>
        <fullName evidence="2">DsbC family protein</fullName>
    </submittedName>
</protein>
<proteinExistence type="predicted"/>
<organism evidence="2 3">
    <name type="scientific">Acetobacter suratthaniensis</name>
    <dbReference type="NCBI Taxonomy" id="1502841"/>
    <lineage>
        <taxon>Bacteria</taxon>
        <taxon>Pseudomonadati</taxon>
        <taxon>Pseudomonadota</taxon>
        <taxon>Alphaproteobacteria</taxon>
        <taxon>Acetobacterales</taxon>
        <taxon>Acetobacteraceae</taxon>
        <taxon>Acetobacter</taxon>
    </lineage>
</organism>
<feature type="chain" id="PRO_5046267977" evidence="1">
    <location>
        <begin position="24"/>
        <end position="331"/>
    </location>
</feature>
<keyword evidence="3" id="KW-1185">Reference proteome</keyword>
<dbReference type="SUPFAM" id="SSF52833">
    <property type="entry name" value="Thioredoxin-like"/>
    <property type="match status" value="1"/>
</dbReference>
<dbReference type="Gene3D" id="3.40.30.10">
    <property type="entry name" value="Glutaredoxin"/>
    <property type="match status" value="1"/>
</dbReference>
<gene>
    <name evidence="2" type="ORF">J2D75_11105</name>
</gene>
<dbReference type="RefSeq" id="WP_207854895.1">
    <property type="nucleotide sequence ID" value="NZ_JAFVMG010000013.1"/>
</dbReference>
<dbReference type="EMBL" id="JAFVMG010000013">
    <property type="protein sequence ID" value="MBO1329017.1"/>
    <property type="molecule type" value="Genomic_DNA"/>
</dbReference>
<comment type="caution">
    <text evidence="2">The sequence shown here is derived from an EMBL/GenBank/DDBJ whole genome shotgun (WGS) entry which is preliminary data.</text>
</comment>
<evidence type="ECO:0000313" key="2">
    <source>
        <dbReference type="EMBL" id="MBO1329017.1"/>
    </source>
</evidence>